<keyword evidence="2 12" id="KW-0547">Nucleotide-binding</keyword>
<keyword evidence="7" id="KW-0413">Isomerase</keyword>
<evidence type="ECO:0000259" key="14">
    <source>
        <dbReference type="PROSITE" id="PS51217"/>
    </source>
</evidence>
<comment type="catalytic activity">
    <reaction evidence="8">
        <text>Couples ATP hydrolysis with the unwinding of duplex DNA by translocating in the 3'-5' direction.</text>
        <dbReference type="EC" id="5.6.2.4"/>
    </reaction>
</comment>
<dbReference type="SUPFAM" id="SSF52540">
    <property type="entry name" value="P-loop containing nucleoside triphosphate hydrolases"/>
    <property type="match status" value="1"/>
</dbReference>
<evidence type="ECO:0000256" key="9">
    <source>
        <dbReference type="ARBA" id="ARBA00034808"/>
    </source>
</evidence>
<dbReference type="PROSITE" id="PS51217">
    <property type="entry name" value="UVRD_HELICASE_CTER"/>
    <property type="match status" value="1"/>
</dbReference>
<keyword evidence="5 12" id="KW-0067">ATP-binding</keyword>
<evidence type="ECO:0000256" key="4">
    <source>
        <dbReference type="ARBA" id="ARBA00022806"/>
    </source>
</evidence>
<evidence type="ECO:0000256" key="6">
    <source>
        <dbReference type="ARBA" id="ARBA00023125"/>
    </source>
</evidence>
<dbReference type="InterPro" id="IPR027417">
    <property type="entry name" value="P-loop_NTPase"/>
</dbReference>
<dbReference type="Gene3D" id="3.40.50.300">
    <property type="entry name" value="P-loop containing nucleotide triphosphate hydrolases"/>
    <property type="match status" value="2"/>
</dbReference>
<dbReference type="InterPro" id="IPR000212">
    <property type="entry name" value="DNA_helicase_UvrD/REP"/>
</dbReference>
<evidence type="ECO:0000256" key="12">
    <source>
        <dbReference type="PROSITE-ProRule" id="PRU00560"/>
    </source>
</evidence>
<dbReference type="RefSeq" id="WP_011188125.1">
    <property type="nucleotide sequence ID" value="NC_006138.1"/>
</dbReference>
<dbReference type="PANTHER" id="PTHR11070:SF2">
    <property type="entry name" value="ATP-DEPENDENT DNA HELICASE SRS2"/>
    <property type="match status" value="1"/>
</dbReference>
<feature type="binding site" evidence="12">
    <location>
        <begin position="23"/>
        <end position="30"/>
    </location>
    <ligand>
        <name>ATP</name>
        <dbReference type="ChEBI" id="CHEBI:30616"/>
    </ligand>
</feature>
<dbReference type="PANTHER" id="PTHR11070">
    <property type="entry name" value="UVRD / RECB / PCRA DNA HELICASE FAMILY MEMBER"/>
    <property type="match status" value="1"/>
</dbReference>
<dbReference type="Gene3D" id="1.10.10.160">
    <property type="match status" value="1"/>
</dbReference>
<protein>
    <recommendedName>
        <fullName evidence="9">DNA 3'-5' helicase</fullName>
        <ecNumber evidence="9">5.6.2.4</ecNumber>
    </recommendedName>
    <alternativeName>
        <fullName evidence="10">DNA 3'-5' helicase II</fullName>
    </alternativeName>
</protein>
<dbReference type="EC" id="5.6.2.4" evidence="9"/>
<dbReference type="GO" id="GO:0000725">
    <property type="term" value="P:recombinational repair"/>
    <property type="evidence" value="ECO:0007669"/>
    <property type="project" value="TreeGrafter"/>
</dbReference>
<evidence type="ECO:0000256" key="11">
    <source>
        <dbReference type="ARBA" id="ARBA00048988"/>
    </source>
</evidence>
<dbReference type="eggNOG" id="COG0210">
    <property type="taxonomic scope" value="Bacteria"/>
</dbReference>
<dbReference type="GO" id="GO:0005524">
    <property type="term" value="F:ATP binding"/>
    <property type="evidence" value="ECO:0007669"/>
    <property type="project" value="UniProtKB-UniRule"/>
</dbReference>
<dbReference type="Proteomes" id="UP000000602">
    <property type="component" value="Chromosome"/>
</dbReference>
<evidence type="ECO:0000313" key="15">
    <source>
        <dbReference type="EMBL" id="CAG35611.1"/>
    </source>
</evidence>
<dbReference type="InterPro" id="IPR013986">
    <property type="entry name" value="DExx_box_DNA_helicase_dom_sf"/>
</dbReference>
<evidence type="ECO:0000256" key="5">
    <source>
        <dbReference type="ARBA" id="ARBA00022840"/>
    </source>
</evidence>
<reference evidence="16" key="1">
    <citation type="journal article" date="2004" name="Environ. Microbiol.">
        <title>The genome of Desulfotalea psychrophila, a sulfate-reducing bacterium from permanently cold Arctic sediments.</title>
        <authorList>
            <person name="Rabus R."/>
            <person name="Ruepp A."/>
            <person name="Frickey T."/>
            <person name="Rattei T."/>
            <person name="Fartmann B."/>
            <person name="Stark M."/>
            <person name="Bauer M."/>
            <person name="Zibat A."/>
            <person name="Lombardot T."/>
            <person name="Becker I."/>
            <person name="Amann J."/>
            <person name="Gellner K."/>
            <person name="Teeling H."/>
            <person name="Leuschner W.D."/>
            <person name="Gloeckner F.-O."/>
            <person name="Lupas A.N."/>
            <person name="Amann R."/>
            <person name="Klenk H.-P."/>
        </authorList>
    </citation>
    <scope>NUCLEOTIDE SEQUENCE [LARGE SCALE GENOMIC DNA]</scope>
    <source>
        <strain evidence="16">DSM 12343 / LSv54</strain>
    </source>
</reference>
<feature type="domain" description="UvrD-like helicase C-terminal" evidence="14">
    <location>
        <begin position="288"/>
        <end position="562"/>
    </location>
</feature>
<dbReference type="HOGENOM" id="CLU_004585_6_2_7"/>
<dbReference type="PROSITE" id="PS51198">
    <property type="entry name" value="UVRD_HELICASE_ATP_BIND"/>
    <property type="match status" value="1"/>
</dbReference>
<accession>Q6APW2</accession>
<proteinExistence type="inferred from homology"/>
<gene>
    <name evidence="15" type="ordered locus">DP0882</name>
</gene>
<comment type="catalytic activity">
    <reaction evidence="11">
        <text>ATP + H2O = ADP + phosphate + H(+)</text>
        <dbReference type="Rhea" id="RHEA:13065"/>
        <dbReference type="ChEBI" id="CHEBI:15377"/>
        <dbReference type="ChEBI" id="CHEBI:15378"/>
        <dbReference type="ChEBI" id="CHEBI:30616"/>
        <dbReference type="ChEBI" id="CHEBI:43474"/>
        <dbReference type="ChEBI" id="CHEBI:456216"/>
        <dbReference type="EC" id="5.6.2.4"/>
    </reaction>
</comment>
<sequence length="770" mass="86363">MVELTAEQRRIIEHKGGHARVRAVAGSGKTTTMVERVAVLLARGVDPSHIMILMFNRSARDAFAASLKKRLRKTGYRGPEVRTFHALGLRLVESFVRRGALPAHRLVTEEGLRENLARRVGQSLVGQGEAWSLRDDLEDFLTFIDLVKAKLASPAQVAREIGLPEKFASFIEGYSLFEDLRLKEKIRFYSELINEPVLAMEEDAELRAWVENRVEHIIVDEYQDISNCQQGLLKMVAGSRAQVMVVGDADQCIYEWRGAKPEYISTLFAEDFPAPRDYTLSFSFRYGHQLSLAANHLIAHNIDKSRTLCRSHPLNVNTQIFTAELVAGERHPLVGIVRDWQDSGRSRAEIAVLVRLYGMSVPVELALLEAGIPYQLQGGRTVFRCPEILALIGYLRFCDGSIVEISGQERKALVQEMLVQPHLGLKKGQMEHLLVSITASPLAAPALILGLVNEAMPAYQRKRLARLSDCWQWLVAEPGEARADKVLKRLVARLDLYAFYRDFASRQVSGENRIQICRSLIAFAEERARGVADFLLEFDRLKKSDGAGADPLLITSIHRAKGCEWPLVILPGLEEGSFPFRRQQKESPSFTEVDDERRLFYVGMTRAIERLYLLHPRDFFLQEAMVAGRAGHSLADDPLASCFLYEANLGISRRVGEAIARNEDVGHIEAVDADMANAYLQLQAGDHGQVVTRQQVKKLPVAAVAQPVTGGHRRLSSAEVREGMEVVHDRFGRGQISAVIDRGQGKVRVAFEEEGEMILLLSYAKLYLRR</sequence>
<dbReference type="Pfam" id="PF13361">
    <property type="entry name" value="UvrD_C"/>
    <property type="match status" value="1"/>
</dbReference>
<dbReference type="Pfam" id="PF00580">
    <property type="entry name" value="UvrD-helicase"/>
    <property type="match status" value="1"/>
</dbReference>
<dbReference type="GO" id="GO:0043138">
    <property type="term" value="F:3'-5' DNA helicase activity"/>
    <property type="evidence" value="ECO:0007669"/>
    <property type="project" value="UniProtKB-EC"/>
</dbReference>
<keyword evidence="6" id="KW-0238">DNA-binding</keyword>
<evidence type="ECO:0000256" key="8">
    <source>
        <dbReference type="ARBA" id="ARBA00034617"/>
    </source>
</evidence>
<dbReference type="KEGG" id="dps:DP0882"/>
<dbReference type="STRING" id="177439.DP0882"/>
<dbReference type="AlphaFoldDB" id="Q6APW2"/>
<evidence type="ECO:0000256" key="10">
    <source>
        <dbReference type="ARBA" id="ARBA00034923"/>
    </source>
</evidence>
<keyword evidence="3 12" id="KW-0378">Hydrolase</keyword>
<dbReference type="CDD" id="cd17932">
    <property type="entry name" value="DEXQc_UvrD"/>
    <property type="match status" value="1"/>
</dbReference>
<keyword evidence="16" id="KW-1185">Reference proteome</keyword>
<evidence type="ECO:0000256" key="3">
    <source>
        <dbReference type="ARBA" id="ARBA00022801"/>
    </source>
</evidence>
<keyword evidence="4 12" id="KW-0347">Helicase</keyword>
<dbReference type="InterPro" id="IPR014016">
    <property type="entry name" value="UvrD-like_ATP-bd"/>
</dbReference>
<feature type="domain" description="UvrD-like helicase ATP-binding" evidence="13">
    <location>
        <begin position="2"/>
        <end position="287"/>
    </location>
</feature>
<dbReference type="GO" id="GO:0016887">
    <property type="term" value="F:ATP hydrolysis activity"/>
    <property type="evidence" value="ECO:0007669"/>
    <property type="project" value="RHEA"/>
</dbReference>
<dbReference type="EMBL" id="CR522870">
    <property type="protein sequence ID" value="CAG35611.1"/>
    <property type="molecule type" value="Genomic_DNA"/>
</dbReference>
<evidence type="ECO:0000313" key="16">
    <source>
        <dbReference type="Proteomes" id="UP000000602"/>
    </source>
</evidence>
<comment type="similarity">
    <text evidence="1">Belongs to the helicase family. UvrD subfamily.</text>
</comment>
<dbReference type="Gene3D" id="1.10.486.10">
    <property type="entry name" value="PCRA, domain 4"/>
    <property type="match status" value="1"/>
</dbReference>
<dbReference type="GO" id="GO:0003677">
    <property type="term" value="F:DNA binding"/>
    <property type="evidence" value="ECO:0007669"/>
    <property type="project" value="UniProtKB-KW"/>
</dbReference>
<evidence type="ECO:0000256" key="2">
    <source>
        <dbReference type="ARBA" id="ARBA00022741"/>
    </source>
</evidence>
<dbReference type="InterPro" id="IPR014017">
    <property type="entry name" value="DNA_helicase_UvrD-like_C"/>
</dbReference>
<name>Q6APW2_DESPS</name>
<organism evidence="15 16">
    <name type="scientific">Desulfotalea psychrophila (strain LSv54 / DSM 12343)</name>
    <dbReference type="NCBI Taxonomy" id="177439"/>
    <lineage>
        <taxon>Bacteria</taxon>
        <taxon>Pseudomonadati</taxon>
        <taxon>Thermodesulfobacteriota</taxon>
        <taxon>Desulfobulbia</taxon>
        <taxon>Desulfobulbales</taxon>
        <taxon>Desulfocapsaceae</taxon>
        <taxon>Desulfotalea</taxon>
    </lineage>
</organism>
<evidence type="ECO:0000259" key="13">
    <source>
        <dbReference type="PROSITE" id="PS51198"/>
    </source>
</evidence>
<evidence type="ECO:0000256" key="7">
    <source>
        <dbReference type="ARBA" id="ARBA00023235"/>
    </source>
</evidence>
<dbReference type="OrthoDB" id="9810135at2"/>
<evidence type="ECO:0000256" key="1">
    <source>
        <dbReference type="ARBA" id="ARBA00009922"/>
    </source>
</evidence>